<dbReference type="AlphaFoldDB" id="S8DQ30"/>
<keyword evidence="3 6" id="KW-0713">Self-incompatibility</keyword>
<proteinExistence type="inferred from homology"/>
<sequence length="124" mass="14680">NPTIRVQSIKICVTHLYRVLIASELPPNSGQLKAHCASKDDDLGIHYLDPDQSFLWKFCEDYWRRTLYFCHFWWGQRQISFDAFNSETQGGGRVLNLIGWYAKEDGIYYYDDDSPIPMTKKYDW</sequence>
<organism evidence="7 8">
    <name type="scientific">Genlisea aurea</name>
    <dbReference type="NCBI Taxonomy" id="192259"/>
    <lineage>
        <taxon>Eukaryota</taxon>
        <taxon>Viridiplantae</taxon>
        <taxon>Streptophyta</taxon>
        <taxon>Embryophyta</taxon>
        <taxon>Tracheophyta</taxon>
        <taxon>Spermatophyta</taxon>
        <taxon>Magnoliopsida</taxon>
        <taxon>eudicotyledons</taxon>
        <taxon>Gunneridae</taxon>
        <taxon>Pentapetalae</taxon>
        <taxon>asterids</taxon>
        <taxon>lamiids</taxon>
        <taxon>Lamiales</taxon>
        <taxon>Lentibulariaceae</taxon>
        <taxon>Genlisea</taxon>
    </lineage>
</organism>
<comment type="similarity">
    <text evidence="2 6">Belongs to the plant self-incompatibility (S1) protein family.</text>
</comment>
<evidence type="ECO:0000256" key="3">
    <source>
        <dbReference type="ARBA" id="ARBA00022471"/>
    </source>
</evidence>
<comment type="subcellular location">
    <subcellularLocation>
        <location evidence="1 6">Secreted</location>
    </subcellularLocation>
</comment>
<dbReference type="Pfam" id="PF05938">
    <property type="entry name" value="Self-incomp_S1"/>
    <property type="match status" value="1"/>
</dbReference>
<keyword evidence="8" id="KW-1185">Reference proteome</keyword>
<reference evidence="7 8" key="1">
    <citation type="journal article" date="2013" name="BMC Genomics">
        <title>The miniature genome of a carnivorous plant Genlisea aurea contains a low number of genes and short non-coding sequences.</title>
        <authorList>
            <person name="Leushkin E.V."/>
            <person name="Sutormin R.A."/>
            <person name="Nabieva E.R."/>
            <person name="Penin A.A."/>
            <person name="Kondrashov A.S."/>
            <person name="Logacheva M.D."/>
        </authorList>
    </citation>
    <scope>NUCLEOTIDE SEQUENCE [LARGE SCALE GENOMIC DNA]</scope>
</reference>
<evidence type="ECO:0000256" key="4">
    <source>
        <dbReference type="ARBA" id="ARBA00022525"/>
    </source>
</evidence>
<evidence type="ECO:0000256" key="6">
    <source>
        <dbReference type="RuleBase" id="RU367044"/>
    </source>
</evidence>
<name>S8DQ30_9LAMI</name>
<dbReference type="GO" id="GO:0060320">
    <property type="term" value="P:rejection of self pollen"/>
    <property type="evidence" value="ECO:0007669"/>
    <property type="project" value="UniProtKB-KW"/>
</dbReference>
<evidence type="ECO:0000256" key="1">
    <source>
        <dbReference type="ARBA" id="ARBA00004613"/>
    </source>
</evidence>
<evidence type="ECO:0000313" key="8">
    <source>
        <dbReference type="Proteomes" id="UP000015453"/>
    </source>
</evidence>
<comment type="caution">
    <text evidence="7">The sequence shown here is derived from an EMBL/GenBank/DDBJ whole genome shotgun (WGS) entry which is preliminary data.</text>
</comment>
<evidence type="ECO:0000256" key="2">
    <source>
        <dbReference type="ARBA" id="ARBA00005581"/>
    </source>
</evidence>
<dbReference type="PANTHER" id="PTHR31232:SF61">
    <property type="entry name" value="S-PROTEIN HOMOLOG"/>
    <property type="match status" value="1"/>
</dbReference>
<dbReference type="PANTHER" id="PTHR31232">
    <property type="match status" value="1"/>
</dbReference>
<accession>S8DQ30</accession>
<gene>
    <name evidence="7" type="ORF">M569_12955</name>
</gene>
<evidence type="ECO:0000256" key="5">
    <source>
        <dbReference type="ARBA" id="ARBA00022729"/>
    </source>
</evidence>
<dbReference type="EMBL" id="AUSU01006562">
    <property type="protein sequence ID" value="EPS61842.1"/>
    <property type="molecule type" value="Genomic_DNA"/>
</dbReference>
<dbReference type="OrthoDB" id="912885at2759"/>
<protein>
    <recommendedName>
        <fullName evidence="6">S-protein homolog</fullName>
    </recommendedName>
</protein>
<dbReference type="Proteomes" id="UP000015453">
    <property type="component" value="Unassembled WGS sequence"/>
</dbReference>
<keyword evidence="5" id="KW-0732">Signal</keyword>
<feature type="non-terminal residue" evidence="7">
    <location>
        <position position="1"/>
    </location>
</feature>
<dbReference type="GO" id="GO:0005576">
    <property type="term" value="C:extracellular region"/>
    <property type="evidence" value="ECO:0007669"/>
    <property type="project" value="UniProtKB-SubCell"/>
</dbReference>
<feature type="non-terminal residue" evidence="7">
    <location>
        <position position="124"/>
    </location>
</feature>
<evidence type="ECO:0000313" key="7">
    <source>
        <dbReference type="EMBL" id="EPS61842.1"/>
    </source>
</evidence>
<dbReference type="InterPro" id="IPR010264">
    <property type="entry name" value="Self-incomp_S1"/>
</dbReference>
<keyword evidence="4 6" id="KW-0964">Secreted</keyword>